<dbReference type="OrthoDB" id="1263307at2759"/>
<dbReference type="RefSeq" id="XP_033384098.1">
    <property type="nucleotide sequence ID" value="XM_033525889.1"/>
</dbReference>
<name>A0A6A5XS74_9PLEO</name>
<accession>A0A6A5XS74</accession>
<dbReference type="Proteomes" id="UP000799778">
    <property type="component" value="Unassembled WGS sequence"/>
</dbReference>
<reference evidence="1" key="1">
    <citation type="journal article" date="2020" name="Stud. Mycol.">
        <title>101 Dothideomycetes genomes: a test case for predicting lifestyles and emergence of pathogens.</title>
        <authorList>
            <person name="Haridas S."/>
            <person name="Albert R."/>
            <person name="Binder M."/>
            <person name="Bloem J."/>
            <person name="Labutti K."/>
            <person name="Salamov A."/>
            <person name="Andreopoulos B."/>
            <person name="Baker S."/>
            <person name="Barry K."/>
            <person name="Bills G."/>
            <person name="Bluhm B."/>
            <person name="Cannon C."/>
            <person name="Castanera R."/>
            <person name="Culley D."/>
            <person name="Daum C."/>
            <person name="Ezra D."/>
            <person name="Gonzalez J."/>
            <person name="Henrissat B."/>
            <person name="Kuo A."/>
            <person name="Liang C."/>
            <person name="Lipzen A."/>
            <person name="Lutzoni F."/>
            <person name="Magnuson J."/>
            <person name="Mondo S."/>
            <person name="Nolan M."/>
            <person name="Ohm R."/>
            <person name="Pangilinan J."/>
            <person name="Park H.-J."/>
            <person name="Ramirez L."/>
            <person name="Alfaro M."/>
            <person name="Sun H."/>
            <person name="Tritt A."/>
            <person name="Yoshinaga Y."/>
            <person name="Zwiers L.-H."/>
            <person name="Turgeon B."/>
            <person name="Goodwin S."/>
            <person name="Spatafora J."/>
            <person name="Crous P."/>
            <person name="Grigoriev I."/>
        </authorList>
    </citation>
    <scope>NUCLEOTIDE SEQUENCE</scope>
    <source>
        <strain evidence="1">CBS 175.79</strain>
    </source>
</reference>
<sequence length="219" mass="25246">MATLILIPGHWNTPACYDALLTALLSYGYSSATVILPSPGLDAETFDLSSESTEIKWTLTQLSKIRRDVILVLHPTHRRSEYYPRKLEKMHAERSLKSGVPRMIFFMSYMSPRGFNETVDGNGREILEDPAEFELERGTVTVDSEGHHNVLFQYLPASEAQHWAARMLPESVGKFWSTSQSTGWRHIPSRYMLHSDHRSFRVPYAHYKIERTRELSFAR</sequence>
<dbReference type="InterPro" id="IPR052897">
    <property type="entry name" value="Sec-Metab_Biosynth_Hydrolase"/>
</dbReference>
<evidence type="ECO:0000313" key="1">
    <source>
        <dbReference type="EMBL" id="KAF2015759.1"/>
    </source>
</evidence>
<evidence type="ECO:0008006" key="3">
    <source>
        <dbReference type="Google" id="ProtNLM"/>
    </source>
</evidence>
<dbReference type="PANTHER" id="PTHR37017:SF11">
    <property type="entry name" value="ESTERASE_LIPASE_THIOESTERASE DOMAIN-CONTAINING PROTEIN"/>
    <property type="match status" value="1"/>
</dbReference>
<dbReference type="GeneID" id="54283286"/>
<dbReference type="EMBL" id="ML978069">
    <property type="protein sequence ID" value="KAF2015759.1"/>
    <property type="molecule type" value="Genomic_DNA"/>
</dbReference>
<dbReference type="PANTHER" id="PTHR37017">
    <property type="entry name" value="AB HYDROLASE-1 DOMAIN-CONTAINING PROTEIN-RELATED"/>
    <property type="match status" value="1"/>
</dbReference>
<gene>
    <name evidence="1" type="ORF">BU24DRAFT_408950</name>
</gene>
<dbReference type="AlphaFoldDB" id="A0A6A5XS74"/>
<organism evidence="1 2">
    <name type="scientific">Aaosphaeria arxii CBS 175.79</name>
    <dbReference type="NCBI Taxonomy" id="1450172"/>
    <lineage>
        <taxon>Eukaryota</taxon>
        <taxon>Fungi</taxon>
        <taxon>Dikarya</taxon>
        <taxon>Ascomycota</taxon>
        <taxon>Pezizomycotina</taxon>
        <taxon>Dothideomycetes</taxon>
        <taxon>Pleosporomycetidae</taxon>
        <taxon>Pleosporales</taxon>
        <taxon>Pleosporales incertae sedis</taxon>
        <taxon>Aaosphaeria</taxon>
    </lineage>
</organism>
<proteinExistence type="predicted"/>
<keyword evidence="2" id="KW-1185">Reference proteome</keyword>
<protein>
    <recommendedName>
        <fullName evidence="3">AB hydrolase-1 domain-containing protein</fullName>
    </recommendedName>
</protein>
<evidence type="ECO:0000313" key="2">
    <source>
        <dbReference type="Proteomes" id="UP000799778"/>
    </source>
</evidence>